<dbReference type="SUPFAM" id="SSF46604">
    <property type="entry name" value="Epsilon subunit of F1F0-ATP synthase C-terminal domain"/>
    <property type="match status" value="1"/>
</dbReference>
<keyword evidence="6 8" id="KW-0139">CF(1)</keyword>
<evidence type="ECO:0000256" key="6">
    <source>
        <dbReference type="ARBA" id="ARBA00023196"/>
    </source>
</evidence>
<dbReference type="HAMAP" id="MF_00530">
    <property type="entry name" value="ATP_synth_epsil_bac"/>
    <property type="match status" value="1"/>
</dbReference>
<dbReference type="GO" id="GO:0045259">
    <property type="term" value="C:proton-transporting ATP synthase complex"/>
    <property type="evidence" value="ECO:0007669"/>
    <property type="project" value="UniProtKB-KW"/>
</dbReference>
<dbReference type="InterPro" id="IPR020546">
    <property type="entry name" value="ATP_synth_F1_dsu/esu_N"/>
</dbReference>
<organism evidence="11 12">
    <name type="scientific">Candidatus Woesebacteria bacterium RIFCSPHIGHO2_01_FULL_44_21</name>
    <dbReference type="NCBI Taxonomy" id="1802503"/>
    <lineage>
        <taxon>Bacteria</taxon>
        <taxon>Candidatus Woeseibacteriota</taxon>
    </lineage>
</organism>
<keyword evidence="5 8" id="KW-0472">Membrane</keyword>
<dbReference type="AlphaFoldDB" id="A0A1F7YZU8"/>
<reference evidence="11 12" key="1">
    <citation type="journal article" date="2016" name="Nat. Commun.">
        <title>Thousands of microbial genomes shed light on interconnected biogeochemical processes in an aquifer system.</title>
        <authorList>
            <person name="Anantharaman K."/>
            <person name="Brown C.T."/>
            <person name="Hug L.A."/>
            <person name="Sharon I."/>
            <person name="Castelle C.J."/>
            <person name="Probst A.J."/>
            <person name="Thomas B.C."/>
            <person name="Singh A."/>
            <person name="Wilkins M.J."/>
            <person name="Karaoz U."/>
            <person name="Brodie E.L."/>
            <person name="Williams K.H."/>
            <person name="Hubbard S.S."/>
            <person name="Banfield J.F."/>
        </authorList>
    </citation>
    <scope>NUCLEOTIDE SEQUENCE [LARGE SCALE GENOMIC DNA]</scope>
</reference>
<dbReference type="GO" id="GO:0005886">
    <property type="term" value="C:plasma membrane"/>
    <property type="evidence" value="ECO:0007669"/>
    <property type="project" value="UniProtKB-SubCell"/>
</dbReference>
<evidence type="ECO:0000313" key="11">
    <source>
        <dbReference type="EMBL" id="OGM32821.1"/>
    </source>
</evidence>
<keyword evidence="4 8" id="KW-0406">Ion transport</keyword>
<keyword evidence="3 8" id="KW-0813">Transport</keyword>
<comment type="similarity">
    <text evidence="2 8 9">Belongs to the ATPase epsilon chain family.</text>
</comment>
<evidence type="ECO:0000259" key="10">
    <source>
        <dbReference type="Pfam" id="PF02823"/>
    </source>
</evidence>
<dbReference type="InterPro" id="IPR001469">
    <property type="entry name" value="ATP_synth_F1_dsu/esu"/>
</dbReference>
<dbReference type="EMBL" id="MGGP01000012">
    <property type="protein sequence ID" value="OGM32821.1"/>
    <property type="molecule type" value="Genomic_DNA"/>
</dbReference>
<dbReference type="Proteomes" id="UP000178870">
    <property type="component" value="Unassembled WGS sequence"/>
</dbReference>
<protein>
    <recommendedName>
        <fullName evidence="8">ATP synthase epsilon chain</fullName>
    </recommendedName>
    <alternativeName>
        <fullName evidence="8">ATP synthase F1 sector epsilon subunit</fullName>
    </alternativeName>
    <alternativeName>
        <fullName evidence="8">F-ATPase epsilon subunit</fullName>
    </alternativeName>
</protein>
<dbReference type="GO" id="GO:0005524">
    <property type="term" value="F:ATP binding"/>
    <property type="evidence" value="ECO:0007669"/>
    <property type="project" value="UniProtKB-UniRule"/>
</dbReference>
<accession>A0A1F7YZU8</accession>
<comment type="subcellular location">
    <subcellularLocation>
        <location evidence="8">Cell membrane</location>
        <topology evidence="8">Peripheral membrane protein</topology>
    </subcellularLocation>
    <subcellularLocation>
        <location evidence="1">Endomembrane system</location>
        <topology evidence="1">Peripheral membrane protein</topology>
    </subcellularLocation>
</comment>
<evidence type="ECO:0000256" key="9">
    <source>
        <dbReference type="RuleBase" id="RU003656"/>
    </source>
</evidence>
<dbReference type="InterPro" id="IPR036771">
    <property type="entry name" value="ATPsynth_dsu/esu_N"/>
</dbReference>
<comment type="subunit">
    <text evidence="8 9">F-type ATPases have 2 components, CF(1) - the catalytic core - and CF(0) - the membrane proton channel. CF(1) has five subunits: alpha(3), beta(3), gamma(1), delta(1), epsilon(1). CF(0) has three main subunits: a, b and c.</text>
</comment>
<name>A0A1F7YZU8_9BACT</name>
<dbReference type="Pfam" id="PF02823">
    <property type="entry name" value="ATP-synt_DE_N"/>
    <property type="match status" value="1"/>
</dbReference>
<dbReference type="CDD" id="cd12152">
    <property type="entry name" value="F1-ATPase_delta"/>
    <property type="match status" value="1"/>
</dbReference>
<evidence type="ECO:0000313" key="12">
    <source>
        <dbReference type="Proteomes" id="UP000178870"/>
    </source>
</evidence>
<dbReference type="SUPFAM" id="SSF51344">
    <property type="entry name" value="Epsilon subunit of F1F0-ATP synthase N-terminal domain"/>
    <property type="match status" value="1"/>
</dbReference>
<evidence type="ECO:0000256" key="1">
    <source>
        <dbReference type="ARBA" id="ARBA00004184"/>
    </source>
</evidence>
<dbReference type="GO" id="GO:0012505">
    <property type="term" value="C:endomembrane system"/>
    <property type="evidence" value="ECO:0007669"/>
    <property type="project" value="UniProtKB-SubCell"/>
</dbReference>
<gene>
    <name evidence="8" type="primary">atpC</name>
    <name evidence="11" type="ORF">A2803_05740</name>
</gene>
<evidence type="ECO:0000256" key="8">
    <source>
        <dbReference type="HAMAP-Rule" id="MF_00530"/>
    </source>
</evidence>
<keyword evidence="8" id="KW-1003">Cell membrane</keyword>
<dbReference type="GO" id="GO:0046933">
    <property type="term" value="F:proton-transporting ATP synthase activity, rotational mechanism"/>
    <property type="evidence" value="ECO:0007669"/>
    <property type="project" value="UniProtKB-UniRule"/>
</dbReference>
<dbReference type="NCBIfam" id="TIGR01216">
    <property type="entry name" value="ATP_synt_epsi"/>
    <property type="match status" value="1"/>
</dbReference>
<evidence type="ECO:0000256" key="5">
    <source>
        <dbReference type="ARBA" id="ARBA00023136"/>
    </source>
</evidence>
<evidence type="ECO:0000256" key="7">
    <source>
        <dbReference type="ARBA" id="ARBA00023310"/>
    </source>
</evidence>
<keyword evidence="7 8" id="KW-0066">ATP synthesis</keyword>
<dbReference type="InterPro" id="IPR036794">
    <property type="entry name" value="ATP_F1_dsu/esu_C_sf"/>
</dbReference>
<dbReference type="Gene3D" id="2.60.15.10">
    <property type="entry name" value="F0F1 ATP synthase delta/epsilon subunit, N-terminal"/>
    <property type="match status" value="1"/>
</dbReference>
<sequence>MNFQLDIVDSKRNIYSGEALKLTIPAIDGEMTVEAQHMPVVTPVSLGMVVAQTPEKELALTIGKGIFSFEGNHATLLIEDTSFSEEISEEKANEAQKRAEEIIQKGIEGPDLEAALATIRRSTLDLKVVRRRKHVVV</sequence>
<evidence type="ECO:0000256" key="3">
    <source>
        <dbReference type="ARBA" id="ARBA00022448"/>
    </source>
</evidence>
<comment type="function">
    <text evidence="8">Produces ATP from ADP in the presence of a proton gradient across the membrane.</text>
</comment>
<feature type="domain" description="ATP synthase F1 complex delta/epsilon subunit N-terminal" evidence="10">
    <location>
        <begin position="3"/>
        <end position="79"/>
    </location>
</feature>
<evidence type="ECO:0000256" key="2">
    <source>
        <dbReference type="ARBA" id="ARBA00005712"/>
    </source>
</evidence>
<comment type="caution">
    <text evidence="11">The sequence shown here is derived from an EMBL/GenBank/DDBJ whole genome shotgun (WGS) entry which is preliminary data.</text>
</comment>
<evidence type="ECO:0000256" key="4">
    <source>
        <dbReference type="ARBA" id="ARBA00023065"/>
    </source>
</evidence>
<keyword evidence="8" id="KW-0375">Hydrogen ion transport</keyword>
<proteinExistence type="inferred from homology"/>